<organism evidence="2 3">
    <name type="scientific">Paecilomyces lecythidis</name>
    <dbReference type="NCBI Taxonomy" id="3004212"/>
    <lineage>
        <taxon>Eukaryota</taxon>
        <taxon>Fungi</taxon>
        <taxon>Dikarya</taxon>
        <taxon>Ascomycota</taxon>
        <taxon>Pezizomycotina</taxon>
        <taxon>Eurotiomycetes</taxon>
        <taxon>Eurotiomycetidae</taxon>
        <taxon>Eurotiales</taxon>
        <taxon>Thermoascaceae</taxon>
        <taxon>Paecilomyces</taxon>
    </lineage>
</organism>
<protein>
    <recommendedName>
        <fullName evidence="1">Glyoxalase-like domain-containing protein</fullName>
    </recommendedName>
</protein>
<dbReference type="Gene3D" id="3.10.180.10">
    <property type="entry name" value="2,3-Dihydroxybiphenyl 1,2-Dioxygenase, domain 1"/>
    <property type="match status" value="1"/>
</dbReference>
<reference evidence="2 3" key="1">
    <citation type="journal article" date="2024" name="IMA Fungus">
        <title>IMA Genome - F19 : A genome assembly and annotation guide to empower mycologists, including annotated draft genome sequences of Ceratocystis pirilliformis, Diaporthe australafricana, Fusarium ophioides, Paecilomyces lecythidis, and Sporothrix stenoceras.</title>
        <authorList>
            <person name="Aylward J."/>
            <person name="Wilson A.M."/>
            <person name="Visagie C.M."/>
            <person name="Spraker J."/>
            <person name="Barnes I."/>
            <person name="Buitendag C."/>
            <person name="Ceriani C."/>
            <person name="Del Mar Angel L."/>
            <person name="du Plessis D."/>
            <person name="Fuchs T."/>
            <person name="Gasser K."/>
            <person name="Kramer D."/>
            <person name="Li W."/>
            <person name="Munsamy K."/>
            <person name="Piso A."/>
            <person name="Price J.L."/>
            <person name="Sonnekus B."/>
            <person name="Thomas C."/>
            <person name="van der Nest A."/>
            <person name="van Dijk A."/>
            <person name="van Heerden A."/>
            <person name="van Vuuren N."/>
            <person name="Yilmaz N."/>
            <person name="Duong T.A."/>
            <person name="van der Merwe N.A."/>
            <person name="Wingfield M.J."/>
            <person name="Wingfield B.D."/>
        </authorList>
    </citation>
    <scope>NUCLEOTIDE SEQUENCE [LARGE SCALE GENOMIC DNA]</scope>
    <source>
        <strain evidence="2 3">CMW 18167</strain>
    </source>
</reference>
<dbReference type="PANTHER" id="PTHR40265">
    <property type="entry name" value="BLL2707 PROTEIN"/>
    <property type="match status" value="1"/>
</dbReference>
<dbReference type="Pfam" id="PF13468">
    <property type="entry name" value="Glyoxalase_3"/>
    <property type="match status" value="1"/>
</dbReference>
<proteinExistence type="predicted"/>
<accession>A0ABR3WYW0</accession>
<comment type="caution">
    <text evidence="2">The sequence shown here is derived from an EMBL/GenBank/DDBJ whole genome shotgun (WGS) entry which is preliminary data.</text>
</comment>
<dbReference type="Proteomes" id="UP001583193">
    <property type="component" value="Unassembled WGS sequence"/>
</dbReference>
<name>A0ABR3WYW0_9EURO</name>
<dbReference type="EMBL" id="JAVDPF010000038">
    <property type="protein sequence ID" value="KAL1868631.1"/>
    <property type="molecule type" value="Genomic_DNA"/>
</dbReference>
<dbReference type="InterPro" id="IPR025870">
    <property type="entry name" value="Glyoxalase-like_dom"/>
</dbReference>
<dbReference type="InterPro" id="IPR029068">
    <property type="entry name" value="Glyas_Bleomycin-R_OHBP_Dase"/>
</dbReference>
<evidence type="ECO:0000313" key="3">
    <source>
        <dbReference type="Proteomes" id="UP001583193"/>
    </source>
</evidence>
<gene>
    <name evidence="2" type="ORF">Plec18167_008222</name>
</gene>
<keyword evidence="3" id="KW-1185">Reference proteome</keyword>
<evidence type="ECO:0000259" key="1">
    <source>
        <dbReference type="Pfam" id="PF13468"/>
    </source>
</evidence>
<sequence>MSPQTFHDHIVLLVSTADFLRPPAWITDNFTVIEGGNHSGGSSRNKLVVFKDGTLLELFNFYNPPTEFAHWKDKPEGLIDFAMTTLPPVTAEDVYERVTQGLKGSSLGVTYEPPKKGGRVRKDGKEVAWQTTRPISTQIVVSSSSSSSLFRTDLPFFCHDATPRQVRVPFDNEEITTHPCGAIGTAAVEVVVSQGQYDEYIKSYSVVLGSQPQKLGAATSAVDGVEFLVGSPVPVGIQRPRVWVHTPGSASDEEWVKERGASIRSFTVAVDGREGRGSVALGEDGVASTVRLEWG</sequence>
<dbReference type="PANTHER" id="PTHR40265:SF1">
    <property type="entry name" value="GLYOXALASE-LIKE DOMAIN-CONTAINING PROTEIN"/>
    <property type="match status" value="1"/>
</dbReference>
<feature type="domain" description="Glyoxalase-like" evidence="1">
    <location>
        <begin position="8"/>
        <end position="194"/>
    </location>
</feature>
<evidence type="ECO:0000313" key="2">
    <source>
        <dbReference type="EMBL" id="KAL1868631.1"/>
    </source>
</evidence>